<dbReference type="AlphaFoldDB" id="A0A3A1UYU5"/>
<dbReference type="InterPro" id="IPR018540">
    <property type="entry name" value="Spo0E-like"/>
</dbReference>
<evidence type="ECO:0000313" key="2">
    <source>
        <dbReference type="Proteomes" id="UP000266482"/>
    </source>
</evidence>
<dbReference type="GO" id="GO:0043937">
    <property type="term" value="P:regulation of sporulation"/>
    <property type="evidence" value="ECO:0007669"/>
    <property type="project" value="InterPro"/>
</dbReference>
<dbReference type="InterPro" id="IPR037208">
    <property type="entry name" value="Spo0E-like_sf"/>
</dbReference>
<organism evidence="1 2">
    <name type="scientific">Paenibacillus nanensis</name>
    <dbReference type="NCBI Taxonomy" id="393251"/>
    <lineage>
        <taxon>Bacteria</taxon>
        <taxon>Bacillati</taxon>
        <taxon>Bacillota</taxon>
        <taxon>Bacilli</taxon>
        <taxon>Bacillales</taxon>
        <taxon>Paenibacillaceae</taxon>
        <taxon>Paenibacillus</taxon>
    </lineage>
</organism>
<keyword evidence="2" id="KW-1185">Reference proteome</keyword>
<dbReference type="GO" id="GO:0046983">
    <property type="term" value="F:protein dimerization activity"/>
    <property type="evidence" value="ECO:0007669"/>
    <property type="project" value="InterPro"/>
</dbReference>
<dbReference type="Gene3D" id="4.10.280.10">
    <property type="entry name" value="Helix-loop-helix DNA-binding domain"/>
    <property type="match status" value="1"/>
</dbReference>
<sequence length="57" mass="6706">MDKQLLAQLEELRSEMVETAISEHNNLLHRDVLTLSQMLDEMIVRVQSERRLLARTT</sequence>
<reference evidence="1 2" key="1">
    <citation type="submission" date="2018-09" db="EMBL/GenBank/DDBJ databases">
        <title>Paenibacillus aracenensis nov. sp. isolated from a cave in southern Spain.</title>
        <authorList>
            <person name="Jurado V."/>
            <person name="Gutierrez-Patricio S."/>
            <person name="Gonzalez-Pimentel J.L."/>
            <person name="Miller A.Z."/>
            <person name="Laiz L."/>
            <person name="Saiz-Jimenez C."/>
        </authorList>
    </citation>
    <scope>NUCLEOTIDE SEQUENCE [LARGE SCALE GENOMIC DNA]</scope>
    <source>
        <strain evidence="1 2">DSM 22867</strain>
    </source>
</reference>
<comment type="caution">
    <text evidence="1">The sequence shown here is derived from an EMBL/GenBank/DDBJ whole genome shotgun (WGS) entry which is preliminary data.</text>
</comment>
<name>A0A3A1UYU5_9BACL</name>
<dbReference type="Pfam" id="PF09388">
    <property type="entry name" value="SpoOE-like"/>
    <property type="match status" value="1"/>
</dbReference>
<dbReference type="InterPro" id="IPR036638">
    <property type="entry name" value="HLH_DNA-bd_sf"/>
</dbReference>
<gene>
    <name evidence="1" type="ORF">D3P08_08265</name>
</gene>
<dbReference type="OrthoDB" id="2639794at2"/>
<accession>A0A3A1UYU5</accession>
<dbReference type="Proteomes" id="UP000266482">
    <property type="component" value="Unassembled WGS sequence"/>
</dbReference>
<dbReference type="EMBL" id="QXQA01000004">
    <property type="protein sequence ID" value="RIX53425.1"/>
    <property type="molecule type" value="Genomic_DNA"/>
</dbReference>
<dbReference type="SUPFAM" id="SSF140500">
    <property type="entry name" value="BAS1536-like"/>
    <property type="match status" value="1"/>
</dbReference>
<protein>
    <submittedName>
        <fullName evidence="1">Aspartyl-phosphate phosphatase Spo0E family protein</fullName>
    </submittedName>
</protein>
<dbReference type="RefSeq" id="WP_119599034.1">
    <property type="nucleotide sequence ID" value="NZ_QXQA01000004.1"/>
</dbReference>
<evidence type="ECO:0000313" key="1">
    <source>
        <dbReference type="EMBL" id="RIX53425.1"/>
    </source>
</evidence>
<proteinExistence type="predicted"/>